<evidence type="ECO:0000313" key="5">
    <source>
        <dbReference type="Proteomes" id="UP000620064"/>
    </source>
</evidence>
<evidence type="ECO:0000256" key="1">
    <source>
        <dbReference type="ARBA" id="ARBA00022676"/>
    </source>
</evidence>
<dbReference type="Pfam" id="PF00534">
    <property type="entry name" value="Glycos_transf_1"/>
    <property type="match status" value="1"/>
</dbReference>
<evidence type="ECO:0000256" key="2">
    <source>
        <dbReference type="ARBA" id="ARBA00022679"/>
    </source>
</evidence>
<dbReference type="GO" id="GO:0016740">
    <property type="term" value="F:transferase activity"/>
    <property type="evidence" value="ECO:0007669"/>
    <property type="project" value="UniProtKB-KW"/>
</dbReference>
<comment type="caution">
    <text evidence="4">The sequence shown here is derived from an EMBL/GenBank/DDBJ whole genome shotgun (WGS) entry which is preliminary data.</text>
</comment>
<dbReference type="Proteomes" id="UP000620064">
    <property type="component" value="Unassembled WGS sequence"/>
</dbReference>
<keyword evidence="5" id="KW-1185">Reference proteome</keyword>
<dbReference type="InterPro" id="IPR001296">
    <property type="entry name" value="Glyco_trans_1"/>
</dbReference>
<dbReference type="CDD" id="cd03801">
    <property type="entry name" value="GT4_PimA-like"/>
    <property type="match status" value="1"/>
</dbReference>
<feature type="domain" description="Glycosyl transferase family 1" evidence="3">
    <location>
        <begin position="190"/>
        <end position="366"/>
    </location>
</feature>
<sequence>MKKKIIAVGTTTQNNTLVNGQSMMFQLIVDSLQKRGIEIIIIDYGLSIYKDFKDKRISGNFSFIKLLDNFFLTFKYIGALVANPGAKIYINTAQSKVGFIRNSIFIYLGKLFNRKVVGHQFGANYENFYNSQPRWFKKIIKKTLDKTDVFIVEGDYTKNQMSFVKNYQEHVVSIPNGLPEKIDVSKILPKKINENDEIRLLYLSNLIESKGYWDVLEAVKILNSQYNIKLKAIFAGKFLGDVDDTIAQNANEAKKLFFLKLNEYGLQDIVEYYEGLYSVKKAEAFMHSHFFILPSYYCNEGQPVSVLEAIAYGCVPIVTEYRLIPLMVNKKNGFFVPKKSPNEIANKIFWCIENTEEYNKKSKNGIDFFNSNFTAELYIDKIFNLIN</sequence>
<proteinExistence type="predicted"/>
<accession>A0ABQ2NNA6</accession>
<name>A0ABQ2NNA6_9FLAO</name>
<dbReference type="EMBL" id="BMLV01000007">
    <property type="protein sequence ID" value="GGP06536.1"/>
    <property type="molecule type" value="Genomic_DNA"/>
</dbReference>
<gene>
    <name evidence="4" type="ORF">GCM10010992_26930</name>
</gene>
<keyword evidence="2 4" id="KW-0808">Transferase</keyword>
<dbReference type="PANTHER" id="PTHR12526">
    <property type="entry name" value="GLYCOSYLTRANSFERASE"/>
    <property type="match status" value="1"/>
</dbReference>
<protein>
    <submittedName>
        <fullName evidence="4">Glycosyl transferase</fullName>
    </submittedName>
</protein>
<organism evidence="4 5">
    <name type="scientific">Cloacibacterium rupense</name>
    <dbReference type="NCBI Taxonomy" id="517423"/>
    <lineage>
        <taxon>Bacteria</taxon>
        <taxon>Pseudomonadati</taxon>
        <taxon>Bacteroidota</taxon>
        <taxon>Flavobacteriia</taxon>
        <taxon>Flavobacteriales</taxon>
        <taxon>Weeksellaceae</taxon>
    </lineage>
</organism>
<dbReference type="RefSeq" id="WP_188618661.1">
    <property type="nucleotide sequence ID" value="NZ_BMLV01000007.1"/>
</dbReference>
<keyword evidence="1" id="KW-0328">Glycosyltransferase</keyword>
<reference evidence="5" key="1">
    <citation type="journal article" date="2019" name="Int. J. Syst. Evol. Microbiol.">
        <title>The Global Catalogue of Microorganisms (GCM) 10K type strain sequencing project: providing services to taxonomists for standard genome sequencing and annotation.</title>
        <authorList>
            <consortium name="The Broad Institute Genomics Platform"/>
            <consortium name="The Broad Institute Genome Sequencing Center for Infectious Disease"/>
            <person name="Wu L."/>
            <person name="Ma J."/>
        </authorList>
    </citation>
    <scope>NUCLEOTIDE SEQUENCE [LARGE SCALE GENOMIC DNA]</scope>
    <source>
        <strain evidence="5">CGMCC 1.7656</strain>
    </source>
</reference>
<dbReference type="SUPFAM" id="SSF53756">
    <property type="entry name" value="UDP-Glycosyltransferase/glycogen phosphorylase"/>
    <property type="match status" value="1"/>
</dbReference>
<dbReference type="Gene3D" id="3.40.50.2000">
    <property type="entry name" value="Glycogen Phosphorylase B"/>
    <property type="match status" value="2"/>
</dbReference>
<evidence type="ECO:0000259" key="3">
    <source>
        <dbReference type="Pfam" id="PF00534"/>
    </source>
</evidence>
<dbReference type="PANTHER" id="PTHR12526:SF629">
    <property type="entry name" value="TEICHURONIC ACID BIOSYNTHESIS GLYCOSYLTRANSFERASE TUAH-RELATED"/>
    <property type="match status" value="1"/>
</dbReference>
<evidence type="ECO:0000313" key="4">
    <source>
        <dbReference type="EMBL" id="GGP06536.1"/>
    </source>
</evidence>